<dbReference type="Proteomes" id="UP000294593">
    <property type="component" value="Unassembled WGS sequence"/>
</dbReference>
<gene>
    <name evidence="3" type="ORF">EV672_103402</name>
</gene>
<comment type="caution">
    <text evidence="3">The sequence shown here is derived from an EMBL/GenBank/DDBJ whole genome shotgun (WGS) entry which is preliminary data.</text>
</comment>
<accession>A0A4V3CW33</accession>
<evidence type="ECO:0000313" key="4">
    <source>
        <dbReference type="Proteomes" id="UP000294593"/>
    </source>
</evidence>
<dbReference type="EMBL" id="SNXW01000003">
    <property type="protein sequence ID" value="TDP84828.1"/>
    <property type="molecule type" value="Genomic_DNA"/>
</dbReference>
<proteinExistence type="predicted"/>
<keyword evidence="4" id="KW-1185">Reference proteome</keyword>
<protein>
    <submittedName>
        <fullName evidence="3">Uncharacterized protein DUF3592</fullName>
    </submittedName>
</protein>
<feature type="transmembrane region" description="Helical" evidence="1">
    <location>
        <begin position="6"/>
        <end position="25"/>
    </location>
</feature>
<dbReference type="RefSeq" id="WP_166643508.1">
    <property type="nucleotide sequence ID" value="NZ_SNXW01000003.1"/>
</dbReference>
<evidence type="ECO:0000259" key="2">
    <source>
        <dbReference type="Pfam" id="PF12158"/>
    </source>
</evidence>
<dbReference type="Pfam" id="PF12158">
    <property type="entry name" value="DUF3592"/>
    <property type="match status" value="1"/>
</dbReference>
<evidence type="ECO:0000256" key="1">
    <source>
        <dbReference type="SAM" id="Phobius"/>
    </source>
</evidence>
<reference evidence="3 4" key="1">
    <citation type="submission" date="2019-03" db="EMBL/GenBank/DDBJ databases">
        <title>Genomic Encyclopedia of Type Strains, Phase IV (KMG-IV): sequencing the most valuable type-strain genomes for metagenomic binning, comparative biology and taxonomic classification.</title>
        <authorList>
            <person name="Goeker M."/>
        </authorList>
    </citation>
    <scope>NUCLEOTIDE SEQUENCE [LARGE SCALE GENOMIC DNA]</scope>
    <source>
        <strain evidence="3 4">DSM 11901</strain>
    </source>
</reference>
<keyword evidence="1" id="KW-0472">Membrane</keyword>
<name>A0A4V3CW33_9BURK</name>
<dbReference type="InterPro" id="IPR021994">
    <property type="entry name" value="DUF3592"/>
</dbReference>
<keyword evidence="1" id="KW-1133">Transmembrane helix</keyword>
<organism evidence="3 4">
    <name type="scientific">Aquabacterium commune</name>
    <dbReference type="NCBI Taxonomy" id="70586"/>
    <lineage>
        <taxon>Bacteria</taxon>
        <taxon>Pseudomonadati</taxon>
        <taxon>Pseudomonadota</taxon>
        <taxon>Betaproteobacteria</taxon>
        <taxon>Burkholderiales</taxon>
        <taxon>Aquabacterium</taxon>
    </lineage>
</organism>
<evidence type="ECO:0000313" key="3">
    <source>
        <dbReference type="EMBL" id="TDP84828.1"/>
    </source>
</evidence>
<keyword evidence="1" id="KW-0812">Transmembrane</keyword>
<sequence length="126" mass="14223">MPDQLGKYIVAAFVLAFCFLAWRAWQIKQASPQWPSVEGEITESRARPFNAQSGEPEAGKNDWMAEVRYRYSVQGVTHEGNRLQAFGRHHFSREEAEQALAPYPVGARVKVFHDPARPEVSVLIPG</sequence>
<feature type="domain" description="DUF3592" evidence="2">
    <location>
        <begin position="37"/>
        <end position="126"/>
    </location>
</feature>
<dbReference type="AlphaFoldDB" id="A0A4V3CW33"/>